<protein>
    <submittedName>
        <fullName evidence="2">DUF115 domain-containing protein</fullName>
    </submittedName>
</protein>
<organism evidence="2 3">
    <name type="scientific">Clostridium sporogenes</name>
    <dbReference type="NCBI Taxonomy" id="1509"/>
    <lineage>
        <taxon>Bacteria</taxon>
        <taxon>Bacillati</taxon>
        <taxon>Bacillota</taxon>
        <taxon>Clostridia</taxon>
        <taxon>Eubacteriales</taxon>
        <taxon>Clostridiaceae</taxon>
        <taxon>Clostridium</taxon>
    </lineage>
</organism>
<dbReference type="Pfam" id="PF01973">
    <property type="entry name" value="MptE-like"/>
    <property type="match status" value="1"/>
</dbReference>
<dbReference type="RefSeq" id="WP_310943112.1">
    <property type="nucleotide sequence ID" value="NZ_JARUIS010000005.1"/>
</dbReference>
<dbReference type="AlphaFoldDB" id="A0AAE4FKT8"/>
<name>A0AAE4FKT8_CLOSG</name>
<evidence type="ECO:0000259" key="1">
    <source>
        <dbReference type="Pfam" id="PF01973"/>
    </source>
</evidence>
<gene>
    <name evidence="2" type="ORF">P9J83_05180</name>
</gene>
<proteinExistence type="predicted"/>
<dbReference type="Proteomes" id="UP001182303">
    <property type="component" value="Unassembled WGS sequence"/>
</dbReference>
<feature type="domain" description="6-hydroxymethylpterin diphosphokinase MptE-like" evidence="1">
    <location>
        <begin position="196"/>
        <end position="364"/>
    </location>
</feature>
<reference evidence="2" key="1">
    <citation type="submission" date="2023-04" db="EMBL/GenBank/DDBJ databases">
        <title>Assessment of the microbiological origin of a defect in Grana Padano cheese.</title>
        <authorList>
            <person name="Zago M."/>
            <person name="Rossetti L."/>
            <person name="Bonvini B."/>
            <person name="Carminati D."/>
            <person name="Giraffa G."/>
        </authorList>
    </citation>
    <scope>NUCLEOTIDE SEQUENCE</scope>
    <source>
        <strain evidence="2">4990</strain>
    </source>
</reference>
<dbReference type="PANTHER" id="PTHR41786:SF1">
    <property type="entry name" value="6-HYDROXYMETHYLPTERIN DIPHOSPHOKINASE MPTE-LIKE DOMAIN-CONTAINING PROTEIN"/>
    <property type="match status" value="1"/>
</dbReference>
<dbReference type="InterPro" id="IPR002826">
    <property type="entry name" value="MptE-like"/>
</dbReference>
<dbReference type="PANTHER" id="PTHR41786">
    <property type="entry name" value="MOTILITY ACCESSORY FACTOR MAF"/>
    <property type="match status" value="1"/>
</dbReference>
<evidence type="ECO:0000313" key="3">
    <source>
        <dbReference type="Proteomes" id="UP001182303"/>
    </source>
</evidence>
<accession>A0AAE4FKT8</accession>
<evidence type="ECO:0000313" key="2">
    <source>
        <dbReference type="EMBL" id="MDS1002896.1"/>
    </source>
</evidence>
<dbReference type="EMBL" id="JARUIS010000005">
    <property type="protein sequence ID" value="MDS1002896.1"/>
    <property type="molecule type" value="Genomic_DNA"/>
</dbReference>
<comment type="caution">
    <text evidence="2">The sequence shown here is derived from an EMBL/GenBank/DDBJ whole genome shotgun (WGS) entry which is preliminary data.</text>
</comment>
<sequence length="596" mass="68478">MNPITKYILKNLGLELENRKEYIIEKSKDNRNIVKINKDKKQIYIGSKYSVDRDIDKLLEDLKDINNETVIIIFGLGAGEHILKVLSNTKYNKIVIFEPDLSIIKTFIDIGYSKRILEYDRVILTNYNKKQCREILDNVITETEANNIKILNYANYNQIFNKEFNEFFKVCIDVIEKCMVNIGTEIYFSKKMIEVYLNNIKNIINSKPINCYKNTVKDIPAVIVSAGPSLSKNIHKLKNVQSKFVIICGTRTLKPLLEEGVIPDYVCIIDPGDMSFNFIKECENYDATMVYCEVSNFKTVDSYKGNKVIFNESSIFGDLTHKLTKCKVDTLWHGGSVAHTCMSLGIYLGCNTIIFIGQDLAYTNNKQHDDKADFCDINNKKIEENKNNIYVNDINGEEVLTSKVLNFYRKNFEEYISRVSNIEFINATEGGANIKGTKIMNLDEAIVNYAKDIKKEVSLTENFKGFNKDVIINNLKNINVKLEGIDIRCKKCLKIISDVKNTVVDAKIIKLLNKIKSNNEKIEQITILNSLINPTLNKIVSDPKYRENEKDTDKEKINKMIEQTQIVYDDVVEGIKYLNPILNSLIDDLKEGERNE</sequence>